<dbReference type="SUPFAM" id="SSF141000">
    <property type="entry name" value="Glu-tRNAGln amidotransferase C subunit"/>
    <property type="match status" value="1"/>
</dbReference>
<dbReference type="InterPro" id="IPR036113">
    <property type="entry name" value="Asp/Glu-ADT_sf_sub_c"/>
</dbReference>
<comment type="caution">
    <text evidence="1">The sequence shown here is derived from an EMBL/GenBank/DDBJ whole genome shotgun (WGS) entry which is preliminary data.</text>
</comment>
<dbReference type="Proteomes" id="UP000177458">
    <property type="component" value="Unassembled WGS sequence"/>
</dbReference>
<proteinExistence type="predicted"/>
<accession>A0A1F4UUE6</accession>
<protein>
    <recommendedName>
        <fullName evidence="3">Aspartyl/glutamyl-tRNA(Asn/Gln) amidotransferase subunit C</fullName>
    </recommendedName>
</protein>
<evidence type="ECO:0000313" key="2">
    <source>
        <dbReference type="Proteomes" id="UP000177458"/>
    </source>
</evidence>
<name>A0A1F4UUE6_UNCKA</name>
<dbReference type="InterPro" id="IPR003837">
    <property type="entry name" value="GatC"/>
</dbReference>
<dbReference type="Gene3D" id="1.10.20.60">
    <property type="entry name" value="Glu-tRNAGln amidotransferase C subunit, N-terminal domain"/>
    <property type="match status" value="1"/>
</dbReference>
<evidence type="ECO:0008006" key="3">
    <source>
        <dbReference type="Google" id="ProtNLM"/>
    </source>
</evidence>
<sequence>MAEQKISEEQVKHIAVLNKLKLSDSEVERFSALFTDTLNYMNVIGELDTSKVKETSHVTGEKNVFLTKGNKATLTKKAALSNAKETIDGLIITKGVFDRE</sequence>
<evidence type="ECO:0000313" key="1">
    <source>
        <dbReference type="EMBL" id="OGC48577.1"/>
    </source>
</evidence>
<dbReference type="NCBIfam" id="TIGR00135">
    <property type="entry name" value="gatC"/>
    <property type="match status" value="1"/>
</dbReference>
<dbReference type="GO" id="GO:0006450">
    <property type="term" value="P:regulation of translational fidelity"/>
    <property type="evidence" value="ECO:0007669"/>
    <property type="project" value="InterPro"/>
</dbReference>
<reference evidence="1 2" key="1">
    <citation type="journal article" date="2016" name="Nat. Commun.">
        <title>Thousands of microbial genomes shed light on interconnected biogeochemical processes in an aquifer system.</title>
        <authorList>
            <person name="Anantharaman K."/>
            <person name="Brown C.T."/>
            <person name="Hug L.A."/>
            <person name="Sharon I."/>
            <person name="Castelle C.J."/>
            <person name="Probst A.J."/>
            <person name="Thomas B.C."/>
            <person name="Singh A."/>
            <person name="Wilkins M.J."/>
            <person name="Karaoz U."/>
            <person name="Brodie E.L."/>
            <person name="Williams K.H."/>
            <person name="Hubbard S.S."/>
            <person name="Banfield J.F."/>
        </authorList>
    </citation>
    <scope>NUCLEOTIDE SEQUENCE [LARGE SCALE GENOMIC DNA]</scope>
</reference>
<dbReference type="AlphaFoldDB" id="A0A1F4UUE6"/>
<dbReference type="Pfam" id="PF02686">
    <property type="entry name" value="GatC"/>
    <property type="match status" value="1"/>
</dbReference>
<dbReference type="EMBL" id="MEVF01000038">
    <property type="protein sequence ID" value="OGC48577.1"/>
    <property type="molecule type" value="Genomic_DNA"/>
</dbReference>
<organism evidence="1 2">
    <name type="scientific">candidate division WWE3 bacterium RIFCSPLOWO2_01_FULL_37_15</name>
    <dbReference type="NCBI Taxonomy" id="1802622"/>
    <lineage>
        <taxon>Bacteria</taxon>
        <taxon>Katanobacteria</taxon>
    </lineage>
</organism>
<gene>
    <name evidence="1" type="ORF">A3A69_00630</name>
</gene>